<evidence type="ECO:0000256" key="2">
    <source>
        <dbReference type="ARBA" id="ARBA00022614"/>
    </source>
</evidence>
<dbReference type="SUPFAM" id="SSF52540">
    <property type="entry name" value="P-loop containing nucleoside triphosphate hydrolases"/>
    <property type="match status" value="1"/>
</dbReference>
<dbReference type="GO" id="GO:0043531">
    <property type="term" value="F:ADP binding"/>
    <property type="evidence" value="ECO:0007669"/>
    <property type="project" value="InterPro"/>
</dbReference>
<keyword evidence="3" id="KW-0677">Repeat</keyword>
<keyword evidence="2" id="KW-0433">Leucine-rich repeat</keyword>
<proteinExistence type="inferred from homology"/>
<dbReference type="InterPro" id="IPR058922">
    <property type="entry name" value="WHD_DRP"/>
</dbReference>
<comment type="caution">
    <text evidence="10">The sequence shown here is derived from an EMBL/GenBank/DDBJ whole genome shotgun (WGS) entry which is preliminary data.</text>
</comment>
<gene>
    <name evidence="10" type="ORF">RJ639_023527</name>
</gene>
<dbReference type="GO" id="GO:0005524">
    <property type="term" value="F:ATP binding"/>
    <property type="evidence" value="ECO:0007669"/>
    <property type="project" value="UniProtKB-KW"/>
</dbReference>
<comment type="similarity">
    <text evidence="1">Belongs to the disease resistance NB-LRR family.</text>
</comment>
<reference evidence="10" key="1">
    <citation type="submission" date="2022-12" db="EMBL/GenBank/DDBJ databases">
        <title>Draft genome assemblies for two species of Escallonia (Escalloniales).</title>
        <authorList>
            <person name="Chanderbali A."/>
            <person name="Dervinis C."/>
            <person name="Anghel I."/>
            <person name="Soltis D."/>
            <person name="Soltis P."/>
            <person name="Zapata F."/>
        </authorList>
    </citation>
    <scope>NUCLEOTIDE SEQUENCE</scope>
    <source>
        <strain evidence="10">UCBG64.0493</strain>
        <tissue evidence="10">Leaf</tissue>
    </source>
</reference>
<dbReference type="SUPFAM" id="SSF52058">
    <property type="entry name" value="L domain-like"/>
    <property type="match status" value="1"/>
</dbReference>
<sequence length="968" mass="109815">MDIVGSTVSVLSLLLAPLGRVFNNLRHLQQRQVTLHRTIEELISKKNDLIMEIDAATVYEKKKLKSEVQLWLKNVEQVTNEVGGIETEINEKARCMRGCFPNCCSRYKLGKLLMKIVTQVSELQAKAAFGNGLFVDSLPDTVKILPTTALVGNKTPQSVLHVIWECLVDANVSKVGVYGMGGIGKTTIMMHVNNLLSEAQIFDVVIWVTVSKTFNLKKMQSDIARALNLELFEDENVIWRSTRIHEHLQKKKYILILDDLWHRFSLEEVGIPQPNRENGCKFVLITRLLEVCRGMETQREIKLEFLSKEEAWILFIEKADAILSPDIDSTARILCEECGGLPLAIITIGRAMRKIADIRVWKNALEELKSSRAEIEGMKEDVFARLKFSYDHLKNDQVRDCFLYCALYPEDCKISVEEIIEYWMAEGLITEVGDRESEINKGYAVLNELKDACMLESVGTEWVKLHDLMRDMAIRITRESPRIIVKAAMGLKALPMEWMGDATWVSAMDSGIEVLPGHPSSPNLTTLLLQRNLLCKSIPNSFFLDMKCLKVLDLSGTGILLLPESVSGLTNLRALLLCSCKLRELPSLAMLKELRVLDLSYTLLRAFPPNMEDLVNLRRLDLSYTDKLKCFSPGVILKLSRLENLSMFKSKWRWSSNSLVGKGSDFKQLTGSSQLTSLALSFEDLPSFISYVRSKHWQVLKSYHLGIGLLSWFVPTSNAKYSVEIQGCNVTTSGSFIELPENTQQLAVQGCHDISVLSNLSRVSYLGNIKECYVSSCRGLEFVTAADANHFPNIESLVLRKLFNLKAICSGRLEGQNFVKLKILHIHNCNSLKNLFSVESLQHMQNLEEVEVWNSCSIQEIVEEATGVSGSNLPTITLPKLRRLYLSILPELKSIAKMVFICNSLDAVDIWNCRKLKRLPFSINHFPSSLKHIKTSKEWWDELEWDDPDCRDLFQPLFNEDKWPENPP</sequence>
<dbReference type="EMBL" id="JAVXUP010003057">
    <property type="protein sequence ID" value="KAK3000240.1"/>
    <property type="molecule type" value="Genomic_DNA"/>
</dbReference>
<dbReference type="Gene3D" id="1.10.10.10">
    <property type="entry name" value="Winged helix-like DNA-binding domain superfamily/Winged helix DNA-binding domain"/>
    <property type="match status" value="1"/>
</dbReference>
<evidence type="ECO:0000259" key="8">
    <source>
        <dbReference type="Pfam" id="PF23247"/>
    </source>
</evidence>
<dbReference type="PANTHER" id="PTHR33463:SF167">
    <property type="entry name" value="PUTATIVE-RELATED"/>
    <property type="match status" value="1"/>
</dbReference>
<protein>
    <recommendedName>
        <fullName evidence="12">Disease resistance protein</fullName>
    </recommendedName>
</protein>
<evidence type="ECO:0000256" key="1">
    <source>
        <dbReference type="ARBA" id="ARBA00008894"/>
    </source>
</evidence>
<dbReference type="PRINTS" id="PR00364">
    <property type="entry name" value="DISEASERSIST"/>
</dbReference>
<evidence type="ECO:0000256" key="5">
    <source>
        <dbReference type="ARBA" id="ARBA00022821"/>
    </source>
</evidence>
<evidence type="ECO:0000256" key="4">
    <source>
        <dbReference type="ARBA" id="ARBA00022741"/>
    </source>
</evidence>
<accession>A0AA89AF68</accession>
<evidence type="ECO:0000256" key="6">
    <source>
        <dbReference type="ARBA" id="ARBA00022840"/>
    </source>
</evidence>
<evidence type="ECO:0000256" key="3">
    <source>
        <dbReference type="ARBA" id="ARBA00022737"/>
    </source>
</evidence>
<dbReference type="Gene3D" id="1.10.8.430">
    <property type="entry name" value="Helical domain of apoptotic protease-activating factors"/>
    <property type="match status" value="1"/>
</dbReference>
<dbReference type="Gene3D" id="3.40.50.300">
    <property type="entry name" value="P-loop containing nucleotide triphosphate hydrolases"/>
    <property type="match status" value="1"/>
</dbReference>
<dbReference type="InterPro" id="IPR001611">
    <property type="entry name" value="Leu-rich_rpt"/>
</dbReference>
<dbReference type="Gene3D" id="3.80.10.10">
    <property type="entry name" value="Ribonuclease Inhibitor"/>
    <property type="match status" value="2"/>
</dbReference>
<evidence type="ECO:0008006" key="12">
    <source>
        <dbReference type="Google" id="ProtNLM"/>
    </source>
</evidence>
<dbReference type="InterPro" id="IPR032675">
    <property type="entry name" value="LRR_dom_sf"/>
</dbReference>
<dbReference type="Pfam" id="PF00931">
    <property type="entry name" value="NB-ARC"/>
    <property type="match status" value="1"/>
</dbReference>
<feature type="domain" description="Disease resistance protein At4g27190-like leucine-rich repeats" evidence="8">
    <location>
        <begin position="795"/>
        <end position="929"/>
    </location>
</feature>
<organism evidence="10 11">
    <name type="scientific">Escallonia herrerae</name>
    <dbReference type="NCBI Taxonomy" id="1293975"/>
    <lineage>
        <taxon>Eukaryota</taxon>
        <taxon>Viridiplantae</taxon>
        <taxon>Streptophyta</taxon>
        <taxon>Embryophyta</taxon>
        <taxon>Tracheophyta</taxon>
        <taxon>Spermatophyta</taxon>
        <taxon>Magnoliopsida</taxon>
        <taxon>eudicotyledons</taxon>
        <taxon>Gunneridae</taxon>
        <taxon>Pentapetalae</taxon>
        <taxon>asterids</taxon>
        <taxon>campanulids</taxon>
        <taxon>Escalloniales</taxon>
        <taxon>Escalloniaceae</taxon>
        <taxon>Escallonia</taxon>
    </lineage>
</organism>
<dbReference type="AlphaFoldDB" id="A0AA89AF68"/>
<evidence type="ECO:0000313" key="11">
    <source>
        <dbReference type="Proteomes" id="UP001188597"/>
    </source>
</evidence>
<evidence type="ECO:0000259" key="7">
    <source>
        <dbReference type="Pfam" id="PF00931"/>
    </source>
</evidence>
<dbReference type="Pfam" id="PF13855">
    <property type="entry name" value="LRR_8"/>
    <property type="match status" value="1"/>
</dbReference>
<dbReference type="Proteomes" id="UP001188597">
    <property type="component" value="Unassembled WGS sequence"/>
</dbReference>
<dbReference type="GO" id="GO:0051607">
    <property type="term" value="P:defense response to virus"/>
    <property type="evidence" value="ECO:0007669"/>
    <property type="project" value="UniProtKB-ARBA"/>
</dbReference>
<dbReference type="Pfam" id="PF23559">
    <property type="entry name" value="WHD_DRP"/>
    <property type="match status" value="1"/>
</dbReference>
<dbReference type="FunFam" id="1.10.10.10:FF:000322">
    <property type="entry name" value="Probable disease resistance protein At1g63360"/>
    <property type="match status" value="1"/>
</dbReference>
<keyword evidence="11" id="KW-1185">Reference proteome</keyword>
<evidence type="ECO:0000259" key="9">
    <source>
        <dbReference type="Pfam" id="PF23559"/>
    </source>
</evidence>
<keyword evidence="5" id="KW-0611">Plant defense</keyword>
<keyword evidence="4" id="KW-0547">Nucleotide-binding</keyword>
<feature type="domain" description="Disease resistance protein winged helix" evidence="9">
    <location>
        <begin position="407"/>
        <end position="473"/>
    </location>
</feature>
<evidence type="ECO:0000313" key="10">
    <source>
        <dbReference type="EMBL" id="KAK3000240.1"/>
    </source>
</evidence>
<dbReference type="InterPro" id="IPR036388">
    <property type="entry name" value="WH-like_DNA-bd_sf"/>
</dbReference>
<dbReference type="InterPro" id="IPR057135">
    <property type="entry name" value="At4g27190-like_LRR"/>
</dbReference>
<dbReference type="PANTHER" id="PTHR33463">
    <property type="entry name" value="NB-ARC DOMAIN-CONTAINING PROTEIN-RELATED"/>
    <property type="match status" value="1"/>
</dbReference>
<dbReference type="Pfam" id="PF23247">
    <property type="entry name" value="LRR_RPS2"/>
    <property type="match status" value="1"/>
</dbReference>
<dbReference type="FunFam" id="3.40.50.300:FF:001091">
    <property type="entry name" value="Probable disease resistance protein At1g61300"/>
    <property type="match status" value="1"/>
</dbReference>
<name>A0AA89AF68_9ASTE</name>
<dbReference type="InterPro" id="IPR002182">
    <property type="entry name" value="NB-ARC"/>
</dbReference>
<dbReference type="InterPro" id="IPR027417">
    <property type="entry name" value="P-loop_NTPase"/>
</dbReference>
<feature type="domain" description="NB-ARC" evidence="7">
    <location>
        <begin position="161"/>
        <end position="319"/>
    </location>
</feature>
<keyword evidence="6" id="KW-0067">ATP-binding</keyword>
<dbReference type="InterPro" id="IPR042197">
    <property type="entry name" value="Apaf_helical"/>
</dbReference>
<dbReference type="InterPro" id="IPR050905">
    <property type="entry name" value="Plant_NBS-LRR"/>
</dbReference>